<evidence type="ECO:0000256" key="3">
    <source>
        <dbReference type="ARBA" id="ARBA00022475"/>
    </source>
</evidence>
<dbReference type="CDD" id="cd06173">
    <property type="entry name" value="MFS_MefA_like"/>
    <property type="match status" value="1"/>
</dbReference>
<organism evidence="9 10">
    <name type="scientific">Nostoc linckia FACHB-391</name>
    <dbReference type="NCBI Taxonomy" id="2692906"/>
    <lineage>
        <taxon>Bacteria</taxon>
        <taxon>Bacillati</taxon>
        <taxon>Cyanobacteriota</taxon>
        <taxon>Cyanophyceae</taxon>
        <taxon>Nostocales</taxon>
        <taxon>Nostocaceae</taxon>
        <taxon>Nostoc</taxon>
    </lineage>
</organism>
<evidence type="ECO:0000256" key="5">
    <source>
        <dbReference type="ARBA" id="ARBA00022989"/>
    </source>
</evidence>
<keyword evidence="2" id="KW-0813">Transport</keyword>
<dbReference type="PANTHER" id="PTHR43266">
    <property type="entry name" value="MACROLIDE-EFFLUX PROTEIN"/>
    <property type="match status" value="1"/>
</dbReference>
<evidence type="ECO:0000256" key="4">
    <source>
        <dbReference type="ARBA" id="ARBA00022692"/>
    </source>
</evidence>
<keyword evidence="3" id="KW-1003">Cell membrane</keyword>
<evidence type="ECO:0000256" key="6">
    <source>
        <dbReference type="ARBA" id="ARBA00023136"/>
    </source>
</evidence>
<feature type="domain" description="Major facilitator superfamily (MFS) profile" evidence="8">
    <location>
        <begin position="3"/>
        <end position="420"/>
    </location>
</feature>
<evidence type="ECO:0000259" key="8">
    <source>
        <dbReference type="PROSITE" id="PS50850"/>
    </source>
</evidence>
<gene>
    <name evidence="9" type="ORF">H6G95_15055</name>
</gene>
<dbReference type="SUPFAM" id="SSF103473">
    <property type="entry name" value="MFS general substrate transporter"/>
    <property type="match status" value="1"/>
</dbReference>
<feature type="transmembrane region" description="Helical" evidence="7">
    <location>
        <begin position="68"/>
        <end position="90"/>
    </location>
</feature>
<evidence type="ECO:0000256" key="2">
    <source>
        <dbReference type="ARBA" id="ARBA00022448"/>
    </source>
</evidence>
<keyword evidence="6 7" id="KW-0472">Membrane</keyword>
<sequence>MRIFTFIWLGQLISLIGVSMTGFALDISVFQQTGSATQFAFLTLTCTIPLIVISPIAGTLVDRWDRRWIMIISHACKGLCTLILILLISIGQLEIWHIYLRNIITSIIGAFHTPAYKASITSLVPQEDLARVSGMIQLGMGIQQIISPLLAGILLAIVKQKGILIIDFATLLVALVPLLLVRFPEISPVTEANESTPPASFLRETLYGWTYLTERPGLLSFVLLFTIYQFLVGFVSVLSFPLILSLTTPTSLGQIAFLSGLGMFVGAIVMSTWKNSWQNLISPVLITMSVSGVCIALAGLRPSIIQIAIATLLFFLTAPFINGSVQVILQTKVAESVQGRVFALTGAMWGAAIPLAAIVAGPLADYVFEPLMAFDGVWSQVLVGQIIGSGPGRGIGLLFVIIGCFILMTAFIGSQYPAIRDLEVNVPDFESSAGNVTPM</sequence>
<protein>
    <submittedName>
        <fullName evidence="9">MFS transporter</fullName>
    </submittedName>
</protein>
<keyword evidence="10" id="KW-1185">Reference proteome</keyword>
<dbReference type="Gene3D" id="1.20.1250.20">
    <property type="entry name" value="MFS general substrate transporter like domains"/>
    <property type="match status" value="1"/>
</dbReference>
<feature type="transmembrane region" description="Helical" evidence="7">
    <location>
        <begin position="255"/>
        <end position="273"/>
    </location>
</feature>
<feature type="transmembrane region" description="Helical" evidence="7">
    <location>
        <begin position="280"/>
        <end position="298"/>
    </location>
</feature>
<dbReference type="InterPro" id="IPR020846">
    <property type="entry name" value="MFS_dom"/>
</dbReference>
<comment type="caution">
    <text evidence="9">The sequence shown here is derived from an EMBL/GenBank/DDBJ whole genome shotgun (WGS) entry which is preliminary data.</text>
</comment>
<dbReference type="Proteomes" id="UP000604661">
    <property type="component" value="Unassembled WGS sequence"/>
</dbReference>
<dbReference type="InterPro" id="IPR036259">
    <property type="entry name" value="MFS_trans_sf"/>
</dbReference>
<dbReference type="InterPro" id="IPR011701">
    <property type="entry name" value="MFS"/>
</dbReference>
<comment type="subcellular location">
    <subcellularLocation>
        <location evidence="1">Cell membrane</location>
        <topology evidence="1">Multi-pass membrane protein</topology>
    </subcellularLocation>
</comment>
<evidence type="ECO:0000313" key="9">
    <source>
        <dbReference type="EMBL" id="MBD2561910.1"/>
    </source>
</evidence>
<reference evidence="9 10" key="1">
    <citation type="journal article" date="2020" name="ISME J.">
        <title>Comparative genomics reveals insights into cyanobacterial evolution and habitat adaptation.</title>
        <authorList>
            <person name="Chen M.Y."/>
            <person name="Teng W.K."/>
            <person name="Zhao L."/>
            <person name="Hu C.X."/>
            <person name="Zhou Y.K."/>
            <person name="Han B.P."/>
            <person name="Song L.R."/>
            <person name="Shu W.S."/>
        </authorList>
    </citation>
    <scope>NUCLEOTIDE SEQUENCE [LARGE SCALE GENOMIC DNA]</scope>
    <source>
        <strain evidence="9 10">FACHB-391</strain>
    </source>
</reference>
<keyword evidence="5 7" id="KW-1133">Transmembrane helix</keyword>
<evidence type="ECO:0000313" key="10">
    <source>
        <dbReference type="Proteomes" id="UP000604661"/>
    </source>
</evidence>
<feature type="transmembrane region" description="Helical" evidence="7">
    <location>
        <begin position="395"/>
        <end position="413"/>
    </location>
</feature>
<feature type="transmembrane region" description="Helical" evidence="7">
    <location>
        <begin position="218"/>
        <end position="243"/>
    </location>
</feature>
<dbReference type="PANTHER" id="PTHR43266:SF2">
    <property type="entry name" value="MAJOR FACILITATOR SUPERFAMILY (MFS) PROFILE DOMAIN-CONTAINING PROTEIN"/>
    <property type="match status" value="1"/>
</dbReference>
<feature type="transmembrane region" description="Helical" evidence="7">
    <location>
        <begin position="341"/>
        <end position="364"/>
    </location>
</feature>
<feature type="transmembrane region" description="Helical" evidence="7">
    <location>
        <begin position="136"/>
        <end position="157"/>
    </location>
</feature>
<keyword evidence="4 7" id="KW-0812">Transmembrane</keyword>
<dbReference type="PROSITE" id="PS50850">
    <property type="entry name" value="MFS"/>
    <property type="match status" value="1"/>
</dbReference>
<name>A0ABR8EZ58_NOSLI</name>
<feature type="transmembrane region" description="Helical" evidence="7">
    <location>
        <begin position="304"/>
        <end position="329"/>
    </location>
</feature>
<dbReference type="RefSeq" id="WP_190889950.1">
    <property type="nucleotide sequence ID" value="NZ_JACJTE010000014.1"/>
</dbReference>
<accession>A0ABR8EZ58</accession>
<evidence type="ECO:0000256" key="1">
    <source>
        <dbReference type="ARBA" id="ARBA00004651"/>
    </source>
</evidence>
<feature type="transmembrane region" description="Helical" evidence="7">
    <location>
        <begin position="40"/>
        <end position="61"/>
    </location>
</feature>
<proteinExistence type="predicted"/>
<evidence type="ECO:0000256" key="7">
    <source>
        <dbReference type="SAM" id="Phobius"/>
    </source>
</evidence>
<dbReference type="EMBL" id="JACJTE010000014">
    <property type="protein sequence ID" value="MBD2561910.1"/>
    <property type="molecule type" value="Genomic_DNA"/>
</dbReference>
<dbReference type="Pfam" id="PF07690">
    <property type="entry name" value="MFS_1"/>
    <property type="match status" value="1"/>
</dbReference>